<evidence type="ECO:0000256" key="1">
    <source>
        <dbReference type="SAM" id="MobiDB-lite"/>
    </source>
</evidence>
<feature type="region of interest" description="Disordered" evidence="1">
    <location>
        <begin position="246"/>
        <end position="285"/>
    </location>
</feature>
<reference evidence="2 3" key="1">
    <citation type="journal article" date="2023" name="Arcadia Sci">
        <title>De novo assembly of a long-read Amblyomma americanum tick genome.</title>
        <authorList>
            <person name="Chou S."/>
            <person name="Poskanzer K.E."/>
            <person name="Rollins M."/>
            <person name="Thuy-Boun P.S."/>
        </authorList>
    </citation>
    <scope>NUCLEOTIDE SEQUENCE [LARGE SCALE GENOMIC DNA]</scope>
    <source>
        <strain evidence="2">F_SG_1</strain>
        <tissue evidence="2">Salivary glands</tissue>
    </source>
</reference>
<evidence type="ECO:0000313" key="3">
    <source>
        <dbReference type="Proteomes" id="UP001321473"/>
    </source>
</evidence>
<feature type="region of interest" description="Disordered" evidence="1">
    <location>
        <begin position="28"/>
        <end position="103"/>
    </location>
</feature>
<dbReference type="PANTHER" id="PTHR22639">
    <property type="entry name" value="GAG-RELATED PROTEIN"/>
    <property type="match status" value="1"/>
</dbReference>
<evidence type="ECO:0000313" key="2">
    <source>
        <dbReference type="EMBL" id="KAK8777398.1"/>
    </source>
</evidence>
<name>A0AAQ4ERZ0_AMBAM</name>
<gene>
    <name evidence="2" type="ORF">V5799_029256</name>
</gene>
<keyword evidence="3" id="KW-1185">Reference proteome</keyword>
<dbReference type="PANTHER" id="PTHR22639:SF3">
    <property type="entry name" value="ZINC FINGER CCHC DOMAIN-CONTAINING PROTEIN 3"/>
    <property type="match status" value="1"/>
</dbReference>
<dbReference type="EMBL" id="JARKHS020011900">
    <property type="protein sequence ID" value="KAK8777398.1"/>
    <property type="molecule type" value="Genomic_DNA"/>
</dbReference>
<dbReference type="Proteomes" id="UP001321473">
    <property type="component" value="Unassembled WGS sequence"/>
</dbReference>
<proteinExistence type="predicted"/>
<dbReference type="AlphaFoldDB" id="A0AAQ4ERZ0"/>
<sequence length="285" mass="30288">MERPCPAVHPTKAQFPCLQCWNLFRPTASSTSSKRGLTSAPRRFSIPGSRGFHGSGVQDIGERQPADRRKRSAYGTDGSSGGSCDDQPSSAMRQRRRPDRGVHAITETAFLSKNSIRNGTRLIKLEMTKSPPNFLTVAKTRAMIEYRGMRHTYSRCGREDHFGAACKAVRCGQCGAYGHVVANCRPVCKRCGGAHPMPDCVRPCSFASAVALVAARRLAISPAGLAESSRAAGAVSSGTAEVVTSLAEPAVQRDDVVTSPADDQAGKELASSSSSQSATEQTEGT</sequence>
<feature type="compositionally biased region" description="Low complexity" evidence="1">
    <location>
        <begin position="270"/>
        <end position="285"/>
    </location>
</feature>
<dbReference type="GO" id="GO:0003723">
    <property type="term" value="F:RNA binding"/>
    <property type="evidence" value="ECO:0007669"/>
    <property type="project" value="InterPro"/>
</dbReference>
<dbReference type="GO" id="GO:0002218">
    <property type="term" value="P:activation of innate immune response"/>
    <property type="evidence" value="ECO:0007669"/>
    <property type="project" value="InterPro"/>
</dbReference>
<dbReference type="InterPro" id="IPR042509">
    <property type="entry name" value="ZCCHC3"/>
</dbReference>
<organism evidence="2 3">
    <name type="scientific">Amblyomma americanum</name>
    <name type="common">Lone star tick</name>
    <dbReference type="NCBI Taxonomy" id="6943"/>
    <lineage>
        <taxon>Eukaryota</taxon>
        <taxon>Metazoa</taxon>
        <taxon>Ecdysozoa</taxon>
        <taxon>Arthropoda</taxon>
        <taxon>Chelicerata</taxon>
        <taxon>Arachnida</taxon>
        <taxon>Acari</taxon>
        <taxon>Parasitiformes</taxon>
        <taxon>Ixodida</taxon>
        <taxon>Ixodoidea</taxon>
        <taxon>Ixodidae</taxon>
        <taxon>Amblyomminae</taxon>
        <taxon>Amblyomma</taxon>
    </lineage>
</organism>
<accession>A0AAQ4ERZ0</accession>
<protein>
    <recommendedName>
        <fullName evidence="4">CCHC-type domain-containing protein</fullName>
    </recommendedName>
</protein>
<evidence type="ECO:0008006" key="4">
    <source>
        <dbReference type="Google" id="ProtNLM"/>
    </source>
</evidence>
<comment type="caution">
    <text evidence="2">The sequence shown here is derived from an EMBL/GenBank/DDBJ whole genome shotgun (WGS) entry which is preliminary data.</text>
</comment>
<dbReference type="GO" id="GO:0003690">
    <property type="term" value="F:double-stranded DNA binding"/>
    <property type="evidence" value="ECO:0007669"/>
    <property type="project" value="InterPro"/>
</dbReference>